<organism evidence="8 9">
    <name type="scientific">Fusicatenibacter saccharivorans</name>
    <dbReference type="NCBI Taxonomy" id="1150298"/>
    <lineage>
        <taxon>Bacteria</taxon>
        <taxon>Bacillati</taxon>
        <taxon>Bacillota</taxon>
        <taxon>Clostridia</taxon>
        <taxon>Lachnospirales</taxon>
        <taxon>Lachnospiraceae</taxon>
        <taxon>Fusicatenibacter</taxon>
    </lineage>
</organism>
<evidence type="ECO:0000256" key="4">
    <source>
        <dbReference type="ARBA" id="ARBA00022989"/>
    </source>
</evidence>
<feature type="transmembrane region" description="Helical" evidence="6">
    <location>
        <begin position="313"/>
        <end position="334"/>
    </location>
</feature>
<evidence type="ECO:0000256" key="2">
    <source>
        <dbReference type="ARBA" id="ARBA00022475"/>
    </source>
</evidence>
<dbReference type="Pfam" id="PF03553">
    <property type="entry name" value="Na_H_antiporter"/>
    <property type="match status" value="1"/>
</dbReference>
<keyword evidence="5 6" id="KW-0472">Membrane</keyword>
<dbReference type="PANTHER" id="PTHR43478">
    <property type="entry name" value="NA+/H+ ANTIPORTER-RELATED"/>
    <property type="match status" value="1"/>
</dbReference>
<feature type="transmembrane region" description="Helical" evidence="6">
    <location>
        <begin position="443"/>
        <end position="464"/>
    </location>
</feature>
<feature type="transmembrane region" description="Helical" evidence="6">
    <location>
        <begin position="63"/>
        <end position="79"/>
    </location>
</feature>
<feature type="transmembrane region" description="Helical" evidence="6">
    <location>
        <begin position="260"/>
        <end position="278"/>
    </location>
</feature>
<keyword evidence="4 6" id="KW-1133">Transmembrane helix</keyword>
<proteinExistence type="predicted"/>
<protein>
    <submittedName>
        <fullName evidence="8">Na+/H+ antiporter NhaC</fullName>
    </submittedName>
</protein>
<dbReference type="GO" id="GO:0005886">
    <property type="term" value="C:plasma membrane"/>
    <property type="evidence" value="ECO:0007669"/>
    <property type="project" value="UniProtKB-SubCell"/>
</dbReference>
<dbReference type="InterPro" id="IPR018461">
    <property type="entry name" value="Na/H_Antiport_NhaC-like_C"/>
</dbReference>
<dbReference type="Proteomes" id="UP000095706">
    <property type="component" value="Unassembled WGS sequence"/>
</dbReference>
<evidence type="ECO:0000256" key="5">
    <source>
        <dbReference type="ARBA" id="ARBA00023136"/>
    </source>
</evidence>
<comment type="subcellular location">
    <subcellularLocation>
        <location evidence="1">Cell membrane</location>
        <topology evidence="1">Multi-pass membrane protein</topology>
    </subcellularLocation>
</comment>
<feature type="transmembrane region" description="Helical" evidence="6">
    <location>
        <begin position="284"/>
        <end position="301"/>
    </location>
</feature>
<evidence type="ECO:0000259" key="7">
    <source>
        <dbReference type="Pfam" id="PF03553"/>
    </source>
</evidence>
<evidence type="ECO:0000256" key="1">
    <source>
        <dbReference type="ARBA" id="ARBA00004651"/>
    </source>
</evidence>
<dbReference type="AlphaFoldDB" id="A0A174FDU6"/>
<feature type="transmembrane region" description="Helical" evidence="6">
    <location>
        <begin position="99"/>
        <end position="120"/>
    </location>
</feature>
<reference evidence="8 9" key="1">
    <citation type="submission" date="2015-09" db="EMBL/GenBank/DDBJ databases">
        <authorList>
            <consortium name="Pathogen Informatics"/>
        </authorList>
    </citation>
    <scope>NUCLEOTIDE SEQUENCE [LARGE SCALE GENOMIC DNA]</scope>
    <source>
        <strain evidence="8 9">2789STDY5608849</strain>
    </source>
</reference>
<feature type="transmembrane region" description="Helical" evidence="6">
    <location>
        <begin position="141"/>
        <end position="170"/>
    </location>
</feature>
<feature type="transmembrane region" description="Helical" evidence="6">
    <location>
        <begin position="360"/>
        <end position="381"/>
    </location>
</feature>
<evidence type="ECO:0000313" key="9">
    <source>
        <dbReference type="Proteomes" id="UP000095706"/>
    </source>
</evidence>
<sequence>MQYGVLCLLPPAAMLIFALKTKKSFEALIFGTLVAYLIMYKAAFIGPWCDLLLSEISNADNQYILLLCGLFGGFIFLLREAKGTLGFSNLLSRFCKNERITMMMSVFLGIIIFVDDYLNIMTVGTCMKDVCDKRKVPRQALAYIIDSTGAPVCALIPFSTWVVFYSGVFIQEPDILNMGFSTGMSVYLKVLPYMFYPMAALLVVILFACKLMPKLGKMKDAYTDLEKKEQTPEHPKMHNAPSVDIAMAGMSVDYPPENTNAGNILDFLIPIGILIGVTVATQDMMQAIILALASCMILYLPRKKMTFTRYVELFFAGFADILPVLAILLASFMIKTACGEMGLSEYVINLCVPYMNAKTLAAIIFVVIAVLTFVTSSFWGIEAVAVSIVVPLAIALDANVLLALGAVVSGGVFGSHACFYSDATVLSSATCEIDNMSHAVSQFPYVLISAALAVAGFLICGIFAL</sequence>
<dbReference type="PANTHER" id="PTHR43478:SF1">
    <property type="entry name" value="NA+_H+ ANTIPORTER NHAC-LIKE C-TERMINAL DOMAIN-CONTAINING PROTEIN"/>
    <property type="match status" value="1"/>
</dbReference>
<accession>A0A174FDU6</accession>
<keyword evidence="3 6" id="KW-0812">Transmembrane</keyword>
<feature type="transmembrane region" description="Helical" evidence="6">
    <location>
        <begin position="388"/>
        <end position="413"/>
    </location>
</feature>
<dbReference type="RefSeq" id="WP_055227964.1">
    <property type="nucleotide sequence ID" value="NZ_CYYV01000009.1"/>
</dbReference>
<evidence type="ECO:0000313" key="8">
    <source>
        <dbReference type="EMBL" id="CUO46996.1"/>
    </source>
</evidence>
<gene>
    <name evidence="8" type="ORF">ERS852406_02053</name>
</gene>
<keyword evidence="2" id="KW-1003">Cell membrane</keyword>
<feature type="transmembrane region" description="Helical" evidence="6">
    <location>
        <begin position="28"/>
        <end position="51"/>
    </location>
</feature>
<feature type="transmembrane region" description="Helical" evidence="6">
    <location>
        <begin position="190"/>
        <end position="209"/>
    </location>
</feature>
<name>A0A174FDU6_9FIRM</name>
<evidence type="ECO:0000256" key="6">
    <source>
        <dbReference type="SAM" id="Phobius"/>
    </source>
</evidence>
<dbReference type="EMBL" id="CYYV01000009">
    <property type="protein sequence ID" value="CUO46996.1"/>
    <property type="molecule type" value="Genomic_DNA"/>
</dbReference>
<evidence type="ECO:0000256" key="3">
    <source>
        <dbReference type="ARBA" id="ARBA00022692"/>
    </source>
</evidence>
<feature type="domain" description="Na+/H+ antiporter NhaC-like C-terminal" evidence="7">
    <location>
        <begin position="186"/>
        <end position="462"/>
    </location>
</feature>